<keyword evidence="3 4" id="KW-0808">Transferase</keyword>
<comment type="catalytic activity">
    <reaction evidence="5">
        <text>glucuronate acceptor + UDP-alpha-D-glucuronate = acceptor beta-D-glucuronoside + UDP + H(+)</text>
        <dbReference type="Rhea" id="RHEA:21032"/>
        <dbReference type="ChEBI" id="CHEBI:15378"/>
        <dbReference type="ChEBI" id="CHEBI:58052"/>
        <dbReference type="ChEBI" id="CHEBI:58223"/>
        <dbReference type="ChEBI" id="CHEBI:132367"/>
        <dbReference type="ChEBI" id="CHEBI:132368"/>
        <dbReference type="EC" id="2.4.1.17"/>
    </reaction>
</comment>
<keyword evidence="5" id="KW-0812">Transmembrane</keyword>
<proteinExistence type="inferred from homology"/>
<evidence type="ECO:0000313" key="6">
    <source>
        <dbReference type="EMBL" id="KAK9881654.1"/>
    </source>
</evidence>
<dbReference type="Proteomes" id="UP001431783">
    <property type="component" value="Unassembled WGS sequence"/>
</dbReference>
<evidence type="ECO:0000256" key="5">
    <source>
        <dbReference type="RuleBase" id="RU362059"/>
    </source>
</evidence>
<dbReference type="CDD" id="cd03784">
    <property type="entry name" value="GT1_Gtf-like"/>
    <property type="match status" value="1"/>
</dbReference>
<dbReference type="Gene3D" id="3.40.50.2000">
    <property type="entry name" value="Glycogen Phosphorylase B"/>
    <property type="match status" value="1"/>
</dbReference>
<comment type="subcellular location">
    <subcellularLocation>
        <location evidence="5">Membrane</location>
        <topology evidence="5">Single-pass membrane protein</topology>
    </subcellularLocation>
</comment>
<feature type="transmembrane region" description="Helical" evidence="5">
    <location>
        <begin position="21"/>
        <end position="43"/>
    </location>
</feature>
<dbReference type="InterPro" id="IPR002213">
    <property type="entry name" value="UDP_glucos_trans"/>
</dbReference>
<evidence type="ECO:0000256" key="2">
    <source>
        <dbReference type="ARBA" id="ARBA00022676"/>
    </source>
</evidence>
<feature type="transmembrane region" description="Helical" evidence="5">
    <location>
        <begin position="480"/>
        <end position="511"/>
    </location>
</feature>
<protein>
    <recommendedName>
        <fullName evidence="5">UDP-glucuronosyltransferase</fullName>
        <ecNumber evidence="5">2.4.1.17</ecNumber>
    </recommendedName>
</protein>
<dbReference type="GO" id="GO:0016020">
    <property type="term" value="C:membrane"/>
    <property type="evidence" value="ECO:0007669"/>
    <property type="project" value="UniProtKB-SubCell"/>
</dbReference>
<keyword evidence="7" id="KW-1185">Reference proteome</keyword>
<keyword evidence="5" id="KW-0472">Membrane</keyword>
<organism evidence="6 7">
    <name type="scientific">Henosepilachna vigintioctopunctata</name>
    <dbReference type="NCBI Taxonomy" id="420089"/>
    <lineage>
        <taxon>Eukaryota</taxon>
        <taxon>Metazoa</taxon>
        <taxon>Ecdysozoa</taxon>
        <taxon>Arthropoda</taxon>
        <taxon>Hexapoda</taxon>
        <taxon>Insecta</taxon>
        <taxon>Pterygota</taxon>
        <taxon>Neoptera</taxon>
        <taxon>Endopterygota</taxon>
        <taxon>Coleoptera</taxon>
        <taxon>Polyphaga</taxon>
        <taxon>Cucujiformia</taxon>
        <taxon>Coccinelloidea</taxon>
        <taxon>Coccinellidae</taxon>
        <taxon>Epilachninae</taxon>
        <taxon>Epilachnini</taxon>
        <taxon>Henosepilachna</taxon>
    </lineage>
</organism>
<dbReference type="EMBL" id="JARQZJ010000070">
    <property type="protein sequence ID" value="KAK9881654.1"/>
    <property type="molecule type" value="Genomic_DNA"/>
</dbReference>
<name>A0AAW1UQ92_9CUCU</name>
<dbReference type="EC" id="2.4.1.17" evidence="5"/>
<dbReference type="GO" id="GO:0015020">
    <property type="term" value="F:glucuronosyltransferase activity"/>
    <property type="evidence" value="ECO:0007669"/>
    <property type="project" value="UniProtKB-EC"/>
</dbReference>
<evidence type="ECO:0000256" key="3">
    <source>
        <dbReference type="ARBA" id="ARBA00022679"/>
    </source>
</evidence>
<reference evidence="6 7" key="1">
    <citation type="submission" date="2023-03" db="EMBL/GenBank/DDBJ databases">
        <title>Genome insight into feeding habits of ladybird beetles.</title>
        <authorList>
            <person name="Li H.-S."/>
            <person name="Huang Y.-H."/>
            <person name="Pang H."/>
        </authorList>
    </citation>
    <scope>NUCLEOTIDE SEQUENCE [LARGE SCALE GENOMIC DNA]</scope>
    <source>
        <strain evidence="6">SYSU_2023b</strain>
        <tissue evidence="6">Whole body</tissue>
    </source>
</reference>
<comment type="caution">
    <text evidence="6">The sequence shown here is derived from an EMBL/GenBank/DDBJ whole genome shotgun (WGS) entry which is preliminary data.</text>
</comment>
<evidence type="ECO:0000256" key="1">
    <source>
        <dbReference type="ARBA" id="ARBA00009995"/>
    </source>
</evidence>
<dbReference type="PROSITE" id="PS00375">
    <property type="entry name" value="UDPGT"/>
    <property type="match status" value="1"/>
</dbReference>
<dbReference type="FunFam" id="3.40.50.2000:FF:000050">
    <property type="entry name" value="UDP-glucuronosyltransferase"/>
    <property type="match status" value="1"/>
</dbReference>
<accession>A0AAW1UQ92</accession>
<comment type="similarity">
    <text evidence="1 4">Belongs to the UDP-glycosyltransferase family.</text>
</comment>
<dbReference type="InterPro" id="IPR050271">
    <property type="entry name" value="UDP-glycosyltransferase"/>
</dbReference>
<dbReference type="PANTHER" id="PTHR48043">
    <property type="entry name" value="EG:EG0003.4 PROTEIN-RELATED"/>
    <property type="match status" value="1"/>
</dbReference>
<evidence type="ECO:0000313" key="7">
    <source>
        <dbReference type="Proteomes" id="UP001431783"/>
    </source>
</evidence>
<gene>
    <name evidence="6" type="ORF">WA026_017172</name>
</gene>
<dbReference type="InterPro" id="IPR035595">
    <property type="entry name" value="UDP_glycos_trans_CS"/>
</dbReference>
<sequence length="524" mass="60542">MYSKVVRCKLFHYFVMLVQRFYFLFLLVSVNVECAKILGVFYVPTRSHYIASSTLMKVLAERGHEVTVMSPFKEPQPPENYTEIYLDGLLRGSKSRSVNYFKEHEPFKMAWSYSSLSTSFLNRTMSHPKFQKLLKQNSTFDVVIVEQFNCDALFYLATHFKAPLIGLSTLDASPFSNKYVGNPTFPSYIPDLYFPFHHMTFWQRIQNMFMYVIKELLFRFETLPAQNEILQYNIPGAPRIEEFMYNSSIVFLNGDLSIHDAVPKVPSMINIGGFHINAPKPLPEDLQELLDNSTSGVIIFSLGASVKSKHMPAEKLQAILSTFSKMNETILWKWEDDNLPGKSSNIHTRKWLPQQDILRHPNVKVFITHGGLLSMMESIYNGKPMLAIPIMTDQHWNTARAEAAGYAKYLEFSKITASSFSEALTELLQNPSYKKTAEKRSSIMRNKPVSARETIVYWVENISKNRGAPHLRVSSIDMPWYQFMMLDVIALLLIPPIIFILCIIFTIKYLVKYYKVRRGKRKLN</sequence>
<keyword evidence="5" id="KW-1133">Transmembrane helix</keyword>
<evidence type="ECO:0000256" key="4">
    <source>
        <dbReference type="RuleBase" id="RU003718"/>
    </source>
</evidence>
<comment type="caution">
    <text evidence="5">Lacks conserved residue(s) required for the propagation of feature annotation.</text>
</comment>
<dbReference type="AlphaFoldDB" id="A0AAW1UQ92"/>
<dbReference type="PANTHER" id="PTHR48043:SF159">
    <property type="entry name" value="EG:EG0003.4 PROTEIN-RELATED"/>
    <property type="match status" value="1"/>
</dbReference>
<dbReference type="Pfam" id="PF00201">
    <property type="entry name" value="UDPGT"/>
    <property type="match status" value="1"/>
</dbReference>
<keyword evidence="2 4" id="KW-0328">Glycosyltransferase</keyword>
<dbReference type="SUPFAM" id="SSF53756">
    <property type="entry name" value="UDP-Glycosyltransferase/glycogen phosphorylase"/>
    <property type="match status" value="1"/>
</dbReference>